<dbReference type="Proteomes" id="UP001218895">
    <property type="component" value="Chromosome"/>
</dbReference>
<gene>
    <name evidence="2" type="ORF">L1994_07845</name>
</gene>
<organism evidence="2 3">
    <name type="scientific">Methanomicrobium antiquum</name>
    <dbReference type="NCBI Taxonomy" id="487686"/>
    <lineage>
        <taxon>Archaea</taxon>
        <taxon>Methanobacteriati</taxon>
        <taxon>Methanobacteriota</taxon>
        <taxon>Stenosarchaea group</taxon>
        <taxon>Methanomicrobia</taxon>
        <taxon>Methanomicrobiales</taxon>
        <taxon>Methanomicrobiaceae</taxon>
        <taxon>Methanomicrobium</taxon>
    </lineage>
</organism>
<dbReference type="KEGG" id="manq:L1994_07845"/>
<dbReference type="PANTHER" id="PTHR42685:SF18">
    <property type="entry name" value="DIGERANYLGERANYLGLYCEROPHOSPHOLIPID REDUCTASE"/>
    <property type="match status" value="1"/>
</dbReference>
<name>A0AAF0FNZ5_9EURY</name>
<dbReference type="PRINTS" id="PR00420">
    <property type="entry name" value="RNGMNOXGNASE"/>
</dbReference>
<dbReference type="NCBIfam" id="TIGR02032">
    <property type="entry name" value="GG-red-SF"/>
    <property type="match status" value="1"/>
</dbReference>
<evidence type="ECO:0000259" key="1">
    <source>
        <dbReference type="Pfam" id="PF01494"/>
    </source>
</evidence>
<keyword evidence="3" id="KW-1185">Reference proteome</keyword>
<accession>A0AAF0FNZ5</accession>
<dbReference type="InterPro" id="IPR036188">
    <property type="entry name" value="FAD/NAD-bd_sf"/>
</dbReference>
<evidence type="ECO:0000313" key="3">
    <source>
        <dbReference type="Proteomes" id="UP001218895"/>
    </source>
</evidence>
<dbReference type="Gene3D" id="3.30.9.10">
    <property type="entry name" value="D-Amino Acid Oxidase, subunit A, domain 2"/>
    <property type="match status" value="1"/>
</dbReference>
<sequence>MYDVIVAGGGPTGSSAARFCAERGLNTLLIEEHSEFGRPVQCAGLLSNNAFSECRVSDKSVLNEVSGAKIISGLGSELFFDAEKTMAYVVDRSALDLEMAKNAADSGCDIRLKTSVIGYKNSEVIVSGINGKESIPCRMVIAADGPRCVFTRFLEMERAPVYLSGIQAEIPLDTQKNIVELHPYASPEFFGWVIPSGNKRARVGLCGEKNVYQNFMKFLSRFDSSCINLVSGTIPLGILPKTYGGRVLFCGDAGGFAKPTSGGGVYTGIKTALHASDIALKCCESNDFSDSSLKEYEKKWKSDIGRELSIGMALYKMRQNISDERIEKLCRCMNSPEIREDIIKYGDMDRPQKIIKKMLLKPCVAKSLGGMMGAEIRWLLLRSTGLK</sequence>
<dbReference type="GO" id="GO:0071949">
    <property type="term" value="F:FAD binding"/>
    <property type="evidence" value="ECO:0007669"/>
    <property type="project" value="InterPro"/>
</dbReference>
<reference evidence="2" key="1">
    <citation type="submission" date="2022-01" db="EMBL/GenBank/DDBJ databases">
        <title>Complete genome of Methanomicrobium antiquum DSM 21220.</title>
        <authorList>
            <person name="Chen S.-C."/>
            <person name="You Y.-T."/>
            <person name="Zhou Y.-Z."/>
            <person name="Lai M.-C."/>
        </authorList>
    </citation>
    <scope>NUCLEOTIDE SEQUENCE</scope>
    <source>
        <strain evidence="2">DSM 21220</strain>
    </source>
</reference>
<dbReference type="InterPro" id="IPR011777">
    <property type="entry name" value="Geranylgeranyl_Rdtase_fam"/>
</dbReference>
<dbReference type="EMBL" id="CP091092">
    <property type="protein sequence ID" value="WFN36059.1"/>
    <property type="molecule type" value="Genomic_DNA"/>
</dbReference>
<dbReference type="PANTHER" id="PTHR42685">
    <property type="entry name" value="GERANYLGERANYL DIPHOSPHATE REDUCTASE"/>
    <property type="match status" value="1"/>
</dbReference>
<dbReference type="SUPFAM" id="SSF51905">
    <property type="entry name" value="FAD/NAD(P)-binding domain"/>
    <property type="match status" value="1"/>
</dbReference>
<dbReference type="Pfam" id="PF01494">
    <property type="entry name" value="FAD_binding_3"/>
    <property type="match status" value="1"/>
</dbReference>
<feature type="domain" description="FAD-binding" evidence="1">
    <location>
        <begin position="2"/>
        <end position="172"/>
    </location>
</feature>
<dbReference type="AlphaFoldDB" id="A0AAF0FNZ5"/>
<dbReference type="RefSeq" id="WP_278098897.1">
    <property type="nucleotide sequence ID" value="NZ_CP091092.1"/>
</dbReference>
<proteinExistence type="predicted"/>
<dbReference type="GO" id="GO:0016628">
    <property type="term" value="F:oxidoreductase activity, acting on the CH-CH group of donors, NAD or NADP as acceptor"/>
    <property type="evidence" value="ECO:0007669"/>
    <property type="project" value="InterPro"/>
</dbReference>
<dbReference type="Gene3D" id="3.50.50.60">
    <property type="entry name" value="FAD/NAD(P)-binding domain"/>
    <property type="match status" value="1"/>
</dbReference>
<evidence type="ECO:0000313" key="2">
    <source>
        <dbReference type="EMBL" id="WFN36059.1"/>
    </source>
</evidence>
<dbReference type="InterPro" id="IPR002938">
    <property type="entry name" value="FAD-bd"/>
</dbReference>
<dbReference type="InterPro" id="IPR050407">
    <property type="entry name" value="Geranylgeranyl_reductase"/>
</dbReference>
<protein>
    <submittedName>
        <fullName evidence="2">NAD(P)/FAD-dependent oxidoreductase</fullName>
    </submittedName>
</protein>
<dbReference type="GeneID" id="79950301"/>